<sequence>MAIKALSKPTRRGRHNHAENLNKVLEQLKSNNLDEGVTLQHLVEVCGVSKRHIYRYLNELEQLGIEIERPKQYQGIKAGVGKYKLKELANEHFGEAALIVSIEGISQEIEDFQSQVIYIKKFLLLGLLARYGLSLPHNYLR</sequence>
<dbReference type="InterPro" id="IPR036388">
    <property type="entry name" value="WH-like_DNA-bd_sf"/>
</dbReference>
<keyword evidence="2" id="KW-1185">Reference proteome</keyword>
<dbReference type="Proteomes" id="UP001172911">
    <property type="component" value="Unassembled WGS sequence"/>
</dbReference>
<dbReference type="InterPro" id="IPR036390">
    <property type="entry name" value="WH_DNA-bd_sf"/>
</dbReference>
<proteinExistence type="predicted"/>
<dbReference type="AlphaFoldDB" id="A0AAW7ZCV0"/>
<organism evidence="1 2">
    <name type="scientific">Desulforamulus aquiferis</name>
    <dbReference type="NCBI Taxonomy" id="1397668"/>
    <lineage>
        <taxon>Bacteria</taxon>
        <taxon>Bacillati</taxon>
        <taxon>Bacillota</taxon>
        <taxon>Clostridia</taxon>
        <taxon>Eubacteriales</taxon>
        <taxon>Peptococcaceae</taxon>
        <taxon>Desulforamulus</taxon>
    </lineage>
</organism>
<dbReference type="Gene3D" id="1.10.10.10">
    <property type="entry name" value="Winged helix-like DNA-binding domain superfamily/Winged helix DNA-binding domain"/>
    <property type="match status" value="1"/>
</dbReference>
<reference evidence="1" key="1">
    <citation type="journal article" date="2023" name="J. Hazard. Mater.">
        <title>Anaerobic biodegradation of pyrene and benzo[a]pyrene by a new sulfate-reducing Desulforamulus aquiferis strain DSA.</title>
        <authorList>
            <person name="Zhang Z."/>
            <person name="Sun J."/>
            <person name="Gong X."/>
            <person name="Wang C."/>
            <person name="Wang H."/>
        </authorList>
    </citation>
    <scope>NUCLEOTIDE SEQUENCE</scope>
    <source>
        <strain evidence="1">DSA</strain>
    </source>
</reference>
<evidence type="ECO:0000313" key="2">
    <source>
        <dbReference type="Proteomes" id="UP001172911"/>
    </source>
</evidence>
<dbReference type="RefSeq" id="WP_304542201.1">
    <property type="nucleotide sequence ID" value="NZ_JARPTC010000010.1"/>
</dbReference>
<comment type="caution">
    <text evidence="1">The sequence shown here is derived from an EMBL/GenBank/DDBJ whole genome shotgun (WGS) entry which is preliminary data.</text>
</comment>
<accession>A0AAW7ZCV0</accession>
<evidence type="ECO:0000313" key="1">
    <source>
        <dbReference type="EMBL" id="MDO7787074.1"/>
    </source>
</evidence>
<name>A0AAW7ZCV0_9FIRM</name>
<gene>
    <name evidence="1" type="ORF">P6N53_07575</name>
</gene>
<protein>
    <submittedName>
        <fullName evidence="1">HTH domain-containing protein</fullName>
    </submittedName>
</protein>
<reference evidence="1" key="2">
    <citation type="submission" date="2023-03" db="EMBL/GenBank/DDBJ databases">
        <authorList>
            <person name="Zhang Z."/>
        </authorList>
    </citation>
    <scope>NUCLEOTIDE SEQUENCE</scope>
    <source>
        <strain evidence="1">DSA</strain>
    </source>
</reference>
<dbReference type="EMBL" id="JARPTC010000010">
    <property type="protein sequence ID" value="MDO7787074.1"/>
    <property type="molecule type" value="Genomic_DNA"/>
</dbReference>
<dbReference type="SUPFAM" id="SSF46785">
    <property type="entry name" value="Winged helix' DNA-binding domain"/>
    <property type="match status" value="1"/>
</dbReference>